<dbReference type="InterPro" id="IPR002716">
    <property type="entry name" value="PIN_dom"/>
</dbReference>
<dbReference type="InterPro" id="IPR029060">
    <property type="entry name" value="PIN-like_dom_sf"/>
</dbReference>
<dbReference type="Proteomes" id="UP001375743">
    <property type="component" value="Unassembled WGS sequence"/>
</dbReference>
<name>A0ABU8XWV9_9PROT</name>
<evidence type="ECO:0000313" key="2">
    <source>
        <dbReference type="EMBL" id="MEK0085414.1"/>
    </source>
</evidence>
<feature type="domain" description="PIN" evidence="1">
    <location>
        <begin position="4"/>
        <end position="118"/>
    </location>
</feature>
<dbReference type="PANTHER" id="PTHR36173">
    <property type="entry name" value="RIBONUCLEASE VAPC16-RELATED"/>
    <property type="match status" value="1"/>
</dbReference>
<gene>
    <name evidence="2" type="ORF">U1T56_19855</name>
</gene>
<dbReference type="InterPro" id="IPR052919">
    <property type="entry name" value="TA_system_RNase"/>
</dbReference>
<protein>
    <submittedName>
        <fullName evidence="2">Type II toxin-antitoxin system VapC family toxin</fullName>
    </submittedName>
</protein>
<keyword evidence="3" id="KW-1185">Reference proteome</keyword>
<sequence length="124" mass="13743">MRLLLDSHVLLWAASDPDRLSPGAKAALERREHELWLSHASIWELTTRMALGRLLPAGALGDLVHDADTDLLPISLTHIEATARLPPVHGDPFDRMLIAQVIEDGLVLVTADADIQRHPVSWLR</sequence>
<accession>A0ABU8XWV9</accession>
<dbReference type="Pfam" id="PF01850">
    <property type="entry name" value="PIN"/>
    <property type="match status" value="1"/>
</dbReference>
<organism evidence="2 3">
    <name type="scientific">Benzoatithermus flavus</name>
    <dbReference type="NCBI Taxonomy" id="3108223"/>
    <lineage>
        <taxon>Bacteria</taxon>
        <taxon>Pseudomonadati</taxon>
        <taxon>Pseudomonadota</taxon>
        <taxon>Alphaproteobacteria</taxon>
        <taxon>Geminicoccales</taxon>
        <taxon>Geminicoccaceae</taxon>
        <taxon>Benzoatithermus</taxon>
    </lineage>
</organism>
<evidence type="ECO:0000313" key="3">
    <source>
        <dbReference type="Proteomes" id="UP001375743"/>
    </source>
</evidence>
<dbReference type="Gene3D" id="3.40.50.1010">
    <property type="entry name" value="5'-nuclease"/>
    <property type="match status" value="1"/>
</dbReference>
<evidence type="ECO:0000259" key="1">
    <source>
        <dbReference type="Pfam" id="PF01850"/>
    </source>
</evidence>
<dbReference type="RefSeq" id="WP_418161262.1">
    <property type="nucleotide sequence ID" value="NZ_JBBLZC010000026.1"/>
</dbReference>
<dbReference type="CDD" id="cd09872">
    <property type="entry name" value="PIN_Sll0205-like"/>
    <property type="match status" value="1"/>
</dbReference>
<dbReference type="SUPFAM" id="SSF88723">
    <property type="entry name" value="PIN domain-like"/>
    <property type="match status" value="1"/>
</dbReference>
<dbReference type="PANTHER" id="PTHR36173:SF2">
    <property type="entry name" value="RIBONUCLEASE VAPC16"/>
    <property type="match status" value="1"/>
</dbReference>
<comment type="caution">
    <text evidence="2">The sequence shown here is derived from an EMBL/GenBank/DDBJ whole genome shotgun (WGS) entry which is preliminary data.</text>
</comment>
<proteinExistence type="predicted"/>
<reference evidence="2 3" key="1">
    <citation type="submission" date="2024-01" db="EMBL/GenBank/DDBJ databases">
        <title>Multi-omics insights into the function and evolution of sodium benzoate biodegradation pathways in Benzoatithermus flavus gen. nov., sp. nov. from hot spring.</title>
        <authorList>
            <person name="Hu C.-J."/>
            <person name="Li W.-J."/>
        </authorList>
    </citation>
    <scope>NUCLEOTIDE SEQUENCE [LARGE SCALE GENOMIC DNA]</scope>
    <source>
        <strain evidence="2 3">SYSU G07066</strain>
    </source>
</reference>
<dbReference type="EMBL" id="JBBLZC010000026">
    <property type="protein sequence ID" value="MEK0085414.1"/>
    <property type="molecule type" value="Genomic_DNA"/>
</dbReference>
<dbReference type="InterPro" id="IPR041705">
    <property type="entry name" value="PIN_Sll0205"/>
</dbReference>